<feature type="domain" description="Alpha-macroglobulin receptor-binding" evidence="1">
    <location>
        <begin position="1"/>
        <end position="75"/>
    </location>
</feature>
<dbReference type="EMBL" id="OC970734">
    <property type="protein sequence ID" value="CAD7666816.1"/>
    <property type="molecule type" value="Genomic_DNA"/>
</dbReference>
<dbReference type="InterPro" id="IPR036595">
    <property type="entry name" value="A-macroglobulin_rcpt-bd_sf"/>
</dbReference>
<dbReference type="PANTHER" id="PTHR11412:SF172">
    <property type="entry name" value="LD23292P"/>
    <property type="match status" value="1"/>
</dbReference>
<dbReference type="InterPro" id="IPR050473">
    <property type="entry name" value="A2M/Complement_sys"/>
</dbReference>
<dbReference type="SMART" id="SM01361">
    <property type="entry name" value="A2M_recep"/>
    <property type="match status" value="1"/>
</dbReference>
<proteinExistence type="predicted"/>
<dbReference type="InterPro" id="IPR009048">
    <property type="entry name" value="A-macroglobulin_rcpt-bd"/>
</dbReference>
<evidence type="ECO:0000313" key="2">
    <source>
        <dbReference type="EMBL" id="CAD7666816.1"/>
    </source>
</evidence>
<feature type="non-terminal residue" evidence="2">
    <location>
        <position position="1"/>
    </location>
</feature>
<evidence type="ECO:0000259" key="1">
    <source>
        <dbReference type="SMART" id="SM01361"/>
    </source>
</evidence>
<organism evidence="2">
    <name type="scientific">Oppiella nova</name>
    <dbReference type="NCBI Taxonomy" id="334625"/>
    <lineage>
        <taxon>Eukaryota</taxon>
        <taxon>Metazoa</taxon>
        <taxon>Ecdysozoa</taxon>
        <taxon>Arthropoda</taxon>
        <taxon>Chelicerata</taxon>
        <taxon>Arachnida</taxon>
        <taxon>Acari</taxon>
        <taxon>Acariformes</taxon>
        <taxon>Sarcoptiformes</taxon>
        <taxon>Oribatida</taxon>
        <taxon>Brachypylina</taxon>
        <taxon>Oppioidea</taxon>
        <taxon>Oppiidae</taxon>
        <taxon>Oppiella</taxon>
    </lineage>
</organism>
<dbReference type="GO" id="GO:0005576">
    <property type="term" value="C:extracellular region"/>
    <property type="evidence" value="ECO:0007669"/>
    <property type="project" value="InterPro"/>
</dbReference>
<reference evidence="2" key="1">
    <citation type="submission" date="2020-11" db="EMBL/GenBank/DDBJ databases">
        <authorList>
            <person name="Tran Van P."/>
        </authorList>
    </citation>
    <scope>NUCLEOTIDE SEQUENCE</scope>
</reference>
<evidence type="ECO:0000313" key="3">
    <source>
        <dbReference type="Proteomes" id="UP000728032"/>
    </source>
</evidence>
<dbReference type="EMBL" id="CAJPVJ010055909">
    <property type="protein sequence ID" value="CAG2183672.1"/>
    <property type="molecule type" value="Genomic_DNA"/>
</dbReference>
<name>A0A7R9MU31_9ACAR</name>
<dbReference type="PANTHER" id="PTHR11412">
    <property type="entry name" value="MACROGLOBULIN / COMPLEMENT"/>
    <property type="match status" value="1"/>
</dbReference>
<dbReference type="Proteomes" id="UP000728032">
    <property type="component" value="Unassembled WGS sequence"/>
</dbReference>
<dbReference type="AlphaFoldDB" id="A0A7R9MU31"/>
<sequence length="77" mass="9119">PTGYVIQQQELDLIVKTTSLSNLEEARQYDRKVVFYFDYLDINPTCVSFTVQRWYPVANLTRYIPVRVYDYYAPGIT</sequence>
<gene>
    <name evidence="2" type="ORF">ONB1V03_LOCUS23092</name>
</gene>
<dbReference type="SUPFAM" id="SSF49410">
    <property type="entry name" value="Alpha-macroglobulin receptor domain"/>
    <property type="match status" value="1"/>
</dbReference>
<accession>A0A7R9MU31</accession>
<protein>
    <recommendedName>
        <fullName evidence="1">Alpha-macroglobulin receptor-binding domain-containing protein</fullName>
    </recommendedName>
</protein>
<keyword evidence="3" id="KW-1185">Reference proteome</keyword>
<dbReference type="OrthoDB" id="6359008at2759"/>
<dbReference type="Gene3D" id="2.60.40.690">
    <property type="entry name" value="Alpha-macroglobulin, receptor-binding domain"/>
    <property type="match status" value="1"/>
</dbReference>
<dbReference type="Pfam" id="PF07677">
    <property type="entry name" value="A2M_recep"/>
    <property type="match status" value="1"/>
</dbReference>